<evidence type="ECO:0000259" key="8">
    <source>
        <dbReference type="PROSITE" id="PS50928"/>
    </source>
</evidence>
<feature type="transmembrane region" description="Helical" evidence="7">
    <location>
        <begin position="258"/>
        <end position="282"/>
    </location>
</feature>
<evidence type="ECO:0000256" key="6">
    <source>
        <dbReference type="ARBA" id="ARBA00023136"/>
    </source>
</evidence>
<feature type="domain" description="ABC transmembrane type-1" evidence="8">
    <location>
        <begin position="86"/>
        <end position="277"/>
    </location>
</feature>
<evidence type="ECO:0000256" key="5">
    <source>
        <dbReference type="ARBA" id="ARBA00022989"/>
    </source>
</evidence>
<dbReference type="CDD" id="cd06261">
    <property type="entry name" value="TM_PBP2"/>
    <property type="match status" value="1"/>
</dbReference>
<evidence type="ECO:0000256" key="3">
    <source>
        <dbReference type="ARBA" id="ARBA00022475"/>
    </source>
</evidence>
<accession>A0A1N6PV36</accession>
<protein>
    <submittedName>
        <fullName evidence="9">Carbohydrate ABC transporter membrane protein 2, CUT1 family</fullName>
    </submittedName>
</protein>
<evidence type="ECO:0000256" key="2">
    <source>
        <dbReference type="ARBA" id="ARBA00022448"/>
    </source>
</evidence>
<evidence type="ECO:0000256" key="1">
    <source>
        <dbReference type="ARBA" id="ARBA00004651"/>
    </source>
</evidence>
<dbReference type="Pfam" id="PF00528">
    <property type="entry name" value="BPD_transp_1"/>
    <property type="match status" value="1"/>
</dbReference>
<dbReference type="Gene3D" id="1.10.3720.10">
    <property type="entry name" value="MetI-like"/>
    <property type="match status" value="1"/>
</dbReference>
<dbReference type="GO" id="GO:0005886">
    <property type="term" value="C:plasma membrane"/>
    <property type="evidence" value="ECO:0007669"/>
    <property type="project" value="UniProtKB-SubCell"/>
</dbReference>
<keyword evidence="5 7" id="KW-1133">Transmembrane helix</keyword>
<dbReference type="AlphaFoldDB" id="A0A1N6PV36"/>
<keyword evidence="10" id="KW-1185">Reference proteome</keyword>
<gene>
    <name evidence="9" type="ORF">SAMN05920897_103146</name>
</gene>
<dbReference type="Proteomes" id="UP000186400">
    <property type="component" value="Unassembled WGS sequence"/>
</dbReference>
<dbReference type="InterPro" id="IPR035906">
    <property type="entry name" value="MetI-like_sf"/>
</dbReference>
<organism evidence="9 10">
    <name type="scientific">Alkalispirochaeta americana</name>
    <dbReference type="NCBI Taxonomy" id="159291"/>
    <lineage>
        <taxon>Bacteria</taxon>
        <taxon>Pseudomonadati</taxon>
        <taxon>Spirochaetota</taxon>
        <taxon>Spirochaetia</taxon>
        <taxon>Spirochaetales</taxon>
        <taxon>Spirochaetaceae</taxon>
        <taxon>Alkalispirochaeta</taxon>
    </lineage>
</organism>
<dbReference type="OrthoDB" id="61400at2"/>
<dbReference type="PANTHER" id="PTHR32243:SF18">
    <property type="entry name" value="INNER MEMBRANE ABC TRANSPORTER PERMEASE PROTEIN YCJP"/>
    <property type="match status" value="1"/>
</dbReference>
<evidence type="ECO:0000256" key="4">
    <source>
        <dbReference type="ARBA" id="ARBA00022692"/>
    </source>
</evidence>
<feature type="transmembrane region" description="Helical" evidence="7">
    <location>
        <begin position="227"/>
        <end position="249"/>
    </location>
</feature>
<dbReference type="InterPro" id="IPR050901">
    <property type="entry name" value="BP-dep_ABC_trans_perm"/>
</dbReference>
<feature type="transmembrane region" description="Helical" evidence="7">
    <location>
        <begin position="157"/>
        <end position="177"/>
    </location>
</feature>
<evidence type="ECO:0000313" key="9">
    <source>
        <dbReference type="EMBL" id="SIQ08145.1"/>
    </source>
</evidence>
<keyword evidence="4 7" id="KW-0812">Transmembrane</keyword>
<proteinExistence type="inferred from homology"/>
<dbReference type="PROSITE" id="PS50928">
    <property type="entry name" value="ABC_TM1"/>
    <property type="match status" value="1"/>
</dbReference>
<dbReference type="GO" id="GO:0055085">
    <property type="term" value="P:transmembrane transport"/>
    <property type="evidence" value="ECO:0007669"/>
    <property type="project" value="InterPro"/>
</dbReference>
<keyword evidence="2 7" id="KW-0813">Transport</keyword>
<dbReference type="EMBL" id="FTMS01000003">
    <property type="protein sequence ID" value="SIQ08145.1"/>
    <property type="molecule type" value="Genomic_DNA"/>
</dbReference>
<dbReference type="STRING" id="159291.SAMN05920897_103146"/>
<comment type="subcellular location">
    <subcellularLocation>
        <location evidence="1 7">Cell membrane</location>
        <topology evidence="1 7">Multi-pass membrane protein</topology>
    </subcellularLocation>
</comment>
<keyword evidence="3" id="KW-1003">Cell membrane</keyword>
<sequence>MNTQKLSGWLKVVHRLIIVGIVLAVLLPFYWIGVMSVTPQRHIAGKMIPTMVPRDASPIAYAQVLGFAEVQGATGRSAAQMYRRSLMNSIIVAATSTLLALVLGTVAAYALARLDFPGKNVAYVLILGSRLLAQVTLAVPMFILFHRLRILDTYLPLIIMNTSFCMAWVTLIMNNYFDMIDKEMEDSARVDGCTRFGAFWRILLPMAIPGVISVMLISFLFSWGEFLYALLFTSTAAARTMPVVMSMFLGQFAIEYRLLAAGLAVGVLPPVLLALVFQRFIISGLTQGGMKG</sequence>
<dbReference type="RefSeq" id="WP_076487919.1">
    <property type="nucleotide sequence ID" value="NZ_FTMS01000003.1"/>
</dbReference>
<feature type="transmembrane region" description="Helical" evidence="7">
    <location>
        <begin position="123"/>
        <end position="145"/>
    </location>
</feature>
<feature type="transmembrane region" description="Helical" evidence="7">
    <location>
        <begin position="12"/>
        <end position="32"/>
    </location>
</feature>
<keyword evidence="6 7" id="KW-0472">Membrane</keyword>
<feature type="transmembrane region" description="Helical" evidence="7">
    <location>
        <begin position="90"/>
        <end position="111"/>
    </location>
</feature>
<evidence type="ECO:0000313" key="10">
    <source>
        <dbReference type="Proteomes" id="UP000186400"/>
    </source>
</evidence>
<dbReference type="SUPFAM" id="SSF161098">
    <property type="entry name" value="MetI-like"/>
    <property type="match status" value="1"/>
</dbReference>
<reference evidence="9 10" key="1">
    <citation type="submission" date="2017-01" db="EMBL/GenBank/DDBJ databases">
        <authorList>
            <person name="Mah S.A."/>
            <person name="Swanson W.J."/>
            <person name="Moy G.W."/>
            <person name="Vacquier V.D."/>
        </authorList>
    </citation>
    <scope>NUCLEOTIDE SEQUENCE [LARGE SCALE GENOMIC DNA]</scope>
    <source>
        <strain evidence="9 10">ASpG1</strain>
    </source>
</reference>
<evidence type="ECO:0000256" key="7">
    <source>
        <dbReference type="RuleBase" id="RU363032"/>
    </source>
</evidence>
<name>A0A1N6PV36_9SPIO</name>
<dbReference type="InterPro" id="IPR000515">
    <property type="entry name" value="MetI-like"/>
</dbReference>
<comment type="similarity">
    <text evidence="7">Belongs to the binding-protein-dependent transport system permease family.</text>
</comment>
<dbReference type="PANTHER" id="PTHR32243">
    <property type="entry name" value="MALTOSE TRANSPORT SYSTEM PERMEASE-RELATED"/>
    <property type="match status" value="1"/>
</dbReference>
<feature type="transmembrane region" description="Helical" evidence="7">
    <location>
        <begin position="198"/>
        <end position="221"/>
    </location>
</feature>